<feature type="compositionally biased region" description="Polar residues" evidence="1">
    <location>
        <begin position="581"/>
        <end position="592"/>
    </location>
</feature>
<evidence type="ECO:0000313" key="3">
    <source>
        <dbReference type="Proteomes" id="UP001148299"/>
    </source>
</evidence>
<feature type="region of interest" description="Disordered" evidence="1">
    <location>
        <begin position="394"/>
        <end position="425"/>
    </location>
</feature>
<feature type="region of interest" description="Disordered" evidence="1">
    <location>
        <begin position="708"/>
        <end position="859"/>
    </location>
</feature>
<gene>
    <name evidence="2" type="ORF">N7541_000096</name>
</gene>
<feature type="region of interest" description="Disordered" evidence="1">
    <location>
        <begin position="543"/>
        <end position="599"/>
    </location>
</feature>
<keyword evidence="3" id="KW-1185">Reference proteome</keyword>
<feature type="compositionally biased region" description="Basic residues" evidence="1">
    <location>
        <begin position="260"/>
        <end position="270"/>
    </location>
</feature>
<feature type="region of interest" description="Disordered" evidence="1">
    <location>
        <begin position="953"/>
        <end position="977"/>
    </location>
</feature>
<feature type="compositionally biased region" description="Polar residues" evidence="1">
    <location>
        <begin position="210"/>
        <end position="220"/>
    </location>
</feature>
<evidence type="ECO:0000313" key="2">
    <source>
        <dbReference type="EMBL" id="KAJ5366155.1"/>
    </source>
</evidence>
<evidence type="ECO:0000256" key="1">
    <source>
        <dbReference type="SAM" id="MobiDB-lite"/>
    </source>
</evidence>
<feature type="compositionally biased region" description="Polar residues" evidence="1">
    <location>
        <begin position="347"/>
        <end position="365"/>
    </location>
</feature>
<accession>A0A9W9RTK9</accession>
<proteinExistence type="predicted"/>
<feature type="compositionally biased region" description="Polar residues" evidence="1">
    <location>
        <begin position="773"/>
        <end position="792"/>
    </location>
</feature>
<comment type="caution">
    <text evidence="2">The sequence shown here is derived from an EMBL/GenBank/DDBJ whole genome shotgun (WGS) entry which is preliminary data.</text>
</comment>
<dbReference type="EMBL" id="JAPZBR010000001">
    <property type="protein sequence ID" value="KAJ5366155.1"/>
    <property type="molecule type" value="Genomic_DNA"/>
</dbReference>
<feature type="region of interest" description="Disordered" evidence="1">
    <location>
        <begin position="337"/>
        <end position="365"/>
    </location>
</feature>
<name>A0A9W9RTK9_PENBR</name>
<reference evidence="2" key="1">
    <citation type="submission" date="2022-12" db="EMBL/GenBank/DDBJ databases">
        <authorList>
            <person name="Petersen C."/>
        </authorList>
    </citation>
    <scope>NUCLEOTIDE SEQUENCE</scope>
    <source>
        <strain evidence="2">IBT 35675</strain>
    </source>
</reference>
<organism evidence="2 3">
    <name type="scientific">Penicillium brevicompactum</name>
    <dbReference type="NCBI Taxonomy" id="5074"/>
    <lineage>
        <taxon>Eukaryota</taxon>
        <taxon>Fungi</taxon>
        <taxon>Dikarya</taxon>
        <taxon>Ascomycota</taxon>
        <taxon>Pezizomycotina</taxon>
        <taxon>Eurotiomycetes</taxon>
        <taxon>Eurotiomycetidae</taxon>
        <taxon>Eurotiales</taxon>
        <taxon>Aspergillaceae</taxon>
        <taxon>Penicillium</taxon>
    </lineage>
</organism>
<feature type="region of interest" description="Disordered" evidence="1">
    <location>
        <begin position="200"/>
        <end position="280"/>
    </location>
</feature>
<reference evidence="2" key="2">
    <citation type="journal article" date="2023" name="IMA Fungus">
        <title>Comparative genomic study of the Penicillium genus elucidates a diverse pangenome and 15 lateral gene transfer events.</title>
        <authorList>
            <person name="Petersen C."/>
            <person name="Sorensen T."/>
            <person name="Nielsen M.R."/>
            <person name="Sondergaard T.E."/>
            <person name="Sorensen J.L."/>
            <person name="Fitzpatrick D.A."/>
            <person name="Frisvad J.C."/>
            <person name="Nielsen K.L."/>
        </authorList>
    </citation>
    <scope>NUCLEOTIDE SEQUENCE</scope>
    <source>
        <strain evidence="2">IBT 35675</strain>
    </source>
</reference>
<feature type="compositionally biased region" description="Basic and acidic residues" evidence="1">
    <location>
        <begin position="817"/>
        <end position="828"/>
    </location>
</feature>
<dbReference type="AlphaFoldDB" id="A0A9W9RTK9"/>
<feature type="compositionally biased region" description="Polar residues" evidence="1">
    <location>
        <begin position="708"/>
        <end position="720"/>
    </location>
</feature>
<dbReference type="Proteomes" id="UP001148299">
    <property type="component" value="Unassembled WGS sequence"/>
</dbReference>
<sequence>MDVGAVNVEGYGHNIGRDDCSMDFLPEMNRVYWQHFQPSQDKLCSILQQSQSHLRALVGRESFAGFLNVSLMSDMLAKKTEVIFEAPRPCVLQPENGEAAVDISWLDVVKEKNYQAEHKGNGIYHFHMPDRDVIVQLSTFQHNMILSGLPRKLVQPWSYEKDVQMELYSLALAAEMTSLINQTASEVIKANNTVLEEIGKRDHVLRHSPQPGQRSATTPFSERDTVSVELPANSSPAGADADSLDEVDMETRSPGAQGNTKRRGAARRRNGTNNMNVPVSKNNLWSPHVLKQLPEWFEDQVRRNLSQEDIARNFQQEFKQKRTFNALEAMLYKLTGKSPYRKRGKQPTVSSTPRASSPPHQSSGSLVLPQQMILRSNTDVHTLHLAPSIVPYLTPKDSEDDNPFVHPGAQPIDSDSESNGSNAVHGYDLANEESACLGASRGHRLQPGQCLEIEEPYKDLPNFSDSAVESLSQSDHSNAGDSINLIEADWRNDDFNAPRDSPSEARRIIEPVRPRTEDDMTPAGSVQTLLHPNQDCLSHGNPPAKNAGHCSARQAPLAGASANESTGHVPGDSLARATAPSLVSQPSPIGSSTEDHSLNYRMNGPSTDTIEGGLAEEGMVRPHRPWKDEDLNRLPRWFMARKHLPKNILEVEFLEDFKHHRTPSAISAACRKRMKAEARLKNATSRCTPISPPRAIPVAFESTQISQTPSTIAGHNTPGLNSPHIPSKEMSAPGNPSLERPRSRRTRLQIPESRGRSSFAHSSFTCGDEDADGTTSSASVGSTCAPAQSAVSQPIRDADESPGSGNQKDVPPGRFGEVNDGKDQRTRPNMESAAPRAQVEREGLRAPHGGQRNWPKSTPPERLVWQELNGQNELQISSPQKLPNGTLEATGGQPHIYAVVSDARAEQVEARPNLQNTSQVQAKPDNITFQSTPQPNYSATPIQNRLPALRVSSARTSQLSAAQYQPDGSQSGGASWMTQTRSSYLPHPLSQAMLT</sequence>
<protein>
    <submittedName>
        <fullName evidence="2">Uncharacterized protein</fullName>
    </submittedName>
</protein>